<organism evidence="2 3">
    <name type="scientific">Stephanodiscus triporus</name>
    <dbReference type="NCBI Taxonomy" id="2934178"/>
    <lineage>
        <taxon>Eukaryota</taxon>
        <taxon>Sar</taxon>
        <taxon>Stramenopiles</taxon>
        <taxon>Ochrophyta</taxon>
        <taxon>Bacillariophyta</taxon>
        <taxon>Coscinodiscophyceae</taxon>
        <taxon>Thalassiosirophycidae</taxon>
        <taxon>Stephanodiscales</taxon>
        <taxon>Stephanodiscaceae</taxon>
        <taxon>Stephanodiscus</taxon>
    </lineage>
</organism>
<comment type="caution">
    <text evidence="2">The sequence shown here is derived from an EMBL/GenBank/DDBJ whole genome shotgun (WGS) entry which is preliminary data.</text>
</comment>
<evidence type="ECO:0000313" key="2">
    <source>
        <dbReference type="EMBL" id="KAL3765573.1"/>
    </source>
</evidence>
<proteinExistence type="predicted"/>
<evidence type="ECO:0000256" key="1">
    <source>
        <dbReference type="SAM" id="MobiDB-lite"/>
    </source>
</evidence>
<dbReference type="InterPro" id="IPR011990">
    <property type="entry name" value="TPR-like_helical_dom_sf"/>
</dbReference>
<accession>A0ABD3MNU9</accession>
<keyword evidence="3" id="KW-1185">Reference proteome</keyword>
<protein>
    <submittedName>
        <fullName evidence="2">Uncharacterized protein</fullName>
    </submittedName>
</protein>
<feature type="region of interest" description="Disordered" evidence="1">
    <location>
        <begin position="87"/>
        <end position="106"/>
    </location>
</feature>
<dbReference type="EMBL" id="JALLAZ020001748">
    <property type="protein sequence ID" value="KAL3765573.1"/>
    <property type="molecule type" value="Genomic_DNA"/>
</dbReference>
<feature type="region of interest" description="Disordered" evidence="1">
    <location>
        <begin position="185"/>
        <end position="204"/>
    </location>
</feature>
<gene>
    <name evidence="2" type="ORF">ACHAW5_009747</name>
</gene>
<evidence type="ECO:0000313" key="3">
    <source>
        <dbReference type="Proteomes" id="UP001530315"/>
    </source>
</evidence>
<dbReference type="Gene3D" id="1.25.40.10">
    <property type="entry name" value="Tetratricopeptide repeat domain"/>
    <property type="match status" value="1"/>
</dbReference>
<feature type="region of interest" description="Disordered" evidence="1">
    <location>
        <begin position="428"/>
        <end position="452"/>
    </location>
</feature>
<reference evidence="2 3" key="1">
    <citation type="submission" date="2024-10" db="EMBL/GenBank/DDBJ databases">
        <title>Updated reference genomes for cyclostephanoid diatoms.</title>
        <authorList>
            <person name="Roberts W.R."/>
            <person name="Alverson A.J."/>
        </authorList>
    </citation>
    <scope>NUCLEOTIDE SEQUENCE [LARGE SCALE GENOMIC DNA]</scope>
    <source>
        <strain evidence="2 3">AJA276-08</strain>
    </source>
</reference>
<feature type="compositionally biased region" description="Acidic residues" evidence="1">
    <location>
        <begin position="186"/>
        <end position="197"/>
    </location>
</feature>
<dbReference type="AlphaFoldDB" id="A0ABD3MNU9"/>
<sequence length="863" mass="94342">MCPASSTVSGARRRAELIALPSLASRADVAMCRFRSEASSSSSSSLSAPPSSSSYDRRRWEALDANDAYRRALAGAAGSLARSAASLARRRGRPQRPVVPMAEAEAEATELLRRRRRSEGDDGLRKAMTDVALATLMAGIAASHLRMHRGGDDDVDDDGPWTALVDAAVSAADVVLARRAWATMRDDDDEEEDDDREDGPRFSDVVDNVGRRRLEGSLLVLNEEMPSRRAADDRCGRPKIVSDEEVERWNVAMHMFRSALKVAALATGRLILPRMSKTLSTLEEEKEEAITREGGLGYVRKKRKLEAGLDEGGGNSATEADAWNVVYVHSSPTLRSRERLVDAISFHSAAARCPRNRLTLIIALDVRRGGGSGGGEVDDDLRKRRTKNVRALELLASSSSSRFARDLLGCVRAGGGDPSGALEALQSSLEDRARQSGGSGSHDDDEEASDGMAERRSVANMALCLASMGETKAPLELLLHTWMLLSSKATRNFASNVAAPPVALLLSCAACERESTSSSVRLLELTKLQLLWKLYQAASIAQDWSTCLSVTDELLDMEHCDDICDISSHGDIARVFALLQCRRTSAALDATRVMLSKLALYKSETTLHSSLSRLVLCSLAELYHADGLLLDENCTEDFAENEDPWECTQRAIDTLDSVAVKMNAIHDVKAKGPLTEFQIAMLNDHGIALLMKGDSVGALRCLREAAKRATCEDAFGPQSWSFLPTHFNLSLLLLRDGRIDECAKSWLRARGHFDMWQKALRGDNEALQGFKNLCVVAINRHGLLMAKRGMTEHAGKLWVQEIVMEWIPPAMEDGVVMEDSVRIYGVDAAQISAMDVLLLKYALSNAEKKSSLLFRRSAGHVGY</sequence>
<dbReference type="Proteomes" id="UP001530315">
    <property type="component" value="Unassembled WGS sequence"/>
</dbReference>
<name>A0ABD3MNU9_9STRA</name>